<dbReference type="SMART" id="SM01083">
    <property type="entry name" value="Cir_N"/>
    <property type="match status" value="1"/>
</dbReference>
<dbReference type="InterPro" id="IPR001254">
    <property type="entry name" value="Trypsin_dom"/>
</dbReference>
<dbReference type="InterPro" id="IPR022209">
    <property type="entry name" value="CWC25"/>
</dbReference>
<dbReference type="SUPFAM" id="SSF50494">
    <property type="entry name" value="Trypsin-like serine proteases"/>
    <property type="match status" value="1"/>
</dbReference>
<feature type="region of interest" description="Disordered" evidence="11">
    <location>
        <begin position="424"/>
        <end position="512"/>
    </location>
</feature>
<comment type="similarity">
    <text evidence="2">Belongs to the CWC25 family.</text>
</comment>
<dbReference type="GO" id="GO:0006508">
    <property type="term" value="P:proteolysis"/>
    <property type="evidence" value="ECO:0007669"/>
    <property type="project" value="UniProtKB-KW"/>
</dbReference>
<dbReference type="PROSITE" id="PS00134">
    <property type="entry name" value="TRYPSIN_HIS"/>
    <property type="match status" value="1"/>
</dbReference>
<keyword evidence="9" id="KW-0720">Serine protease</keyword>
<dbReference type="Pfam" id="PF10197">
    <property type="entry name" value="Cir_N"/>
    <property type="match status" value="1"/>
</dbReference>
<keyword evidence="8" id="KW-0539">Nucleus</keyword>
<dbReference type="InterPro" id="IPR009003">
    <property type="entry name" value="Peptidase_S1_PA"/>
</dbReference>
<feature type="compositionally biased region" description="Basic residues" evidence="11">
    <location>
        <begin position="429"/>
        <end position="438"/>
    </location>
</feature>
<evidence type="ECO:0000256" key="8">
    <source>
        <dbReference type="ARBA" id="ARBA00023242"/>
    </source>
</evidence>
<dbReference type="InterPro" id="IPR018114">
    <property type="entry name" value="TRYPSIN_HIS"/>
</dbReference>
<dbReference type="PANTHER" id="PTHR16196:SF0">
    <property type="entry name" value="PRE-MRNA-SPLICING FACTOR CWC25 HOMOLOG"/>
    <property type="match status" value="1"/>
</dbReference>
<dbReference type="InterPro" id="IPR043504">
    <property type="entry name" value="Peptidase_S1_PA_chymotrypsin"/>
</dbReference>
<dbReference type="GO" id="GO:0005684">
    <property type="term" value="C:U2-type spliceosomal complex"/>
    <property type="evidence" value="ECO:0007669"/>
    <property type="project" value="TreeGrafter"/>
</dbReference>
<dbReference type="Proteomes" id="UP000245699">
    <property type="component" value="Unassembled WGS sequence"/>
</dbReference>
<keyword evidence="14" id="KW-1185">Reference proteome</keyword>
<evidence type="ECO:0000256" key="2">
    <source>
        <dbReference type="ARBA" id="ARBA00006695"/>
    </source>
</evidence>
<dbReference type="STRING" id="61424.A0A2T9YY08"/>
<evidence type="ECO:0000256" key="1">
    <source>
        <dbReference type="ARBA" id="ARBA00004123"/>
    </source>
</evidence>
<dbReference type="EMBL" id="MBFT01000115">
    <property type="protein sequence ID" value="PVU97215.1"/>
    <property type="molecule type" value="Genomic_DNA"/>
</dbReference>
<dbReference type="InterPro" id="IPR033116">
    <property type="entry name" value="TRYPSIN_SER"/>
</dbReference>
<evidence type="ECO:0000256" key="9">
    <source>
        <dbReference type="RuleBase" id="RU363034"/>
    </source>
</evidence>
<keyword evidence="9" id="KW-0645">Protease</keyword>
<keyword evidence="7" id="KW-0508">mRNA splicing</keyword>
<comment type="subcellular location">
    <subcellularLocation>
        <location evidence="1">Nucleus</location>
    </subcellularLocation>
</comment>
<evidence type="ECO:0000259" key="12">
    <source>
        <dbReference type="PROSITE" id="PS50240"/>
    </source>
</evidence>
<dbReference type="CDD" id="cd00190">
    <property type="entry name" value="Tryp_SPc"/>
    <property type="match status" value="1"/>
</dbReference>
<dbReference type="SMART" id="SM00020">
    <property type="entry name" value="Tryp_SPc"/>
    <property type="match status" value="1"/>
</dbReference>
<proteinExistence type="inferred from homology"/>
<reference evidence="13 14" key="1">
    <citation type="journal article" date="2018" name="MBio">
        <title>Comparative Genomics Reveals the Core Gene Toolbox for the Fungus-Insect Symbiosis.</title>
        <authorList>
            <person name="Wang Y."/>
            <person name="Stata M."/>
            <person name="Wang W."/>
            <person name="Stajich J.E."/>
            <person name="White M.M."/>
            <person name="Moncalvo J.M."/>
        </authorList>
    </citation>
    <scope>NUCLEOTIDE SEQUENCE [LARGE SCALE GENOMIC DNA]</scope>
    <source>
        <strain evidence="13 14">AUS-77-4</strain>
    </source>
</reference>
<dbReference type="InterPro" id="IPR001314">
    <property type="entry name" value="Peptidase_S1A"/>
</dbReference>
<dbReference type="PANTHER" id="PTHR16196">
    <property type="entry name" value="CELL CYCLE CONTROL PROTEIN CWF25"/>
    <property type="match status" value="1"/>
</dbReference>
<dbReference type="Pfam" id="PF12542">
    <property type="entry name" value="CWC25"/>
    <property type="match status" value="1"/>
</dbReference>
<feature type="coiled-coil region" evidence="10">
    <location>
        <begin position="513"/>
        <end position="543"/>
    </location>
</feature>
<keyword evidence="6" id="KW-1015">Disulfide bond</keyword>
<evidence type="ECO:0000256" key="11">
    <source>
        <dbReference type="SAM" id="MobiDB-lite"/>
    </source>
</evidence>
<dbReference type="InterPro" id="IPR051376">
    <property type="entry name" value="CWC25_splicing_factor"/>
</dbReference>
<dbReference type="OrthoDB" id="6380398at2759"/>
<dbReference type="GO" id="GO:0000398">
    <property type="term" value="P:mRNA splicing, via spliceosome"/>
    <property type="evidence" value="ECO:0007669"/>
    <property type="project" value="TreeGrafter"/>
</dbReference>
<keyword evidence="3" id="KW-0507">mRNA processing</keyword>
<dbReference type="Pfam" id="PF00089">
    <property type="entry name" value="Trypsin"/>
    <property type="match status" value="1"/>
</dbReference>
<evidence type="ECO:0000256" key="4">
    <source>
        <dbReference type="ARBA" id="ARBA00022728"/>
    </source>
</evidence>
<feature type="coiled-coil region" evidence="10">
    <location>
        <begin position="286"/>
        <end position="320"/>
    </location>
</feature>
<evidence type="ECO:0000313" key="14">
    <source>
        <dbReference type="Proteomes" id="UP000245699"/>
    </source>
</evidence>
<evidence type="ECO:0000256" key="5">
    <source>
        <dbReference type="ARBA" id="ARBA00023054"/>
    </source>
</evidence>
<keyword evidence="5 10" id="KW-0175">Coiled coil</keyword>
<feature type="compositionally biased region" description="Basic and acidic residues" evidence="11">
    <location>
        <begin position="439"/>
        <end position="449"/>
    </location>
</feature>
<evidence type="ECO:0000313" key="13">
    <source>
        <dbReference type="EMBL" id="PVU97215.1"/>
    </source>
</evidence>
<evidence type="ECO:0000256" key="7">
    <source>
        <dbReference type="ARBA" id="ARBA00023187"/>
    </source>
</evidence>
<dbReference type="GO" id="GO:0004252">
    <property type="term" value="F:serine-type endopeptidase activity"/>
    <property type="evidence" value="ECO:0007669"/>
    <property type="project" value="InterPro"/>
</dbReference>
<name>A0A2T9YY08_9FUNG</name>
<dbReference type="InterPro" id="IPR019339">
    <property type="entry name" value="CIR_N_dom"/>
</dbReference>
<dbReference type="PROSITE" id="PS00135">
    <property type="entry name" value="TRYPSIN_SER"/>
    <property type="match status" value="1"/>
</dbReference>
<dbReference type="AlphaFoldDB" id="A0A2T9YY08"/>
<feature type="compositionally biased region" description="Basic and acidic residues" evidence="11">
    <location>
        <begin position="483"/>
        <end position="503"/>
    </location>
</feature>
<dbReference type="PROSITE" id="PS50240">
    <property type="entry name" value="TRYPSIN_DOM"/>
    <property type="match status" value="1"/>
</dbReference>
<feature type="domain" description="Peptidase S1" evidence="12">
    <location>
        <begin position="7"/>
        <end position="251"/>
    </location>
</feature>
<evidence type="ECO:0000256" key="3">
    <source>
        <dbReference type="ARBA" id="ARBA00022664"/>
    </source>
</evidence>
<organism evidence="13 14">
    <name type="scientific">Furculomyces boomerangus</name>
    <dbReference type="NCBI Taxonomy" id="61424"/>
    <lineage>
        <taxon>Eukaryota</taxon>
        <taxon>Fungi</taxon>
        <taxon>Fungi incertae sedis</taxon>
        <taxon>Zoopagomycota</taxon>
        <taxon>Kickxellomycotina</taxon>
        <taxon>Harpellomycetes</taxon>
        <taxon>Harpellales</taxon>
        <taxon>Harpellaceae</taxon>
        <taxon>Furculomyces</taxon>
    </lineage>
</organism>
<comment type="caution">
    <text evidence="13">The sequence shown here is derived from an EMBL/GenBank/DDBJ whole genome shotgun (WGS) entry which is preliminary data.</text>
</comment>
<evidence type="ECO:0000256" key="6">
    <source>
        <dbReference type="ARBA" id="ARBA00023157"/>
    </source>
</evidence>
<dbReference type="Gene3D" id="2.40.10.10">
    <property type="entry name" value="Trypsin-like serine proteases"/>
    <property type="match status" value="1"/>
</dbReference>
<protein>
    <recommendedName>
        <fullName evidence="12">Peptidase S1 domain-containing protein</fullName>
    </recommendedName>
</protein>
<sequence>MPGSERIVNGFQAKITDFPYIAFIYIDLKTTGEACAGTLISNNVVLTAAHCMYDDDQKLFSAKSIFISVGSQYNIEKNTNVYYVDKLVPNPKYSSRTAANDIGLIFLKTNVNIPNVIPAKIYNQNVVDGLPASAAGWGVTSNDPNATISPVLMTVPLQISSSPVCKKLNPIWTSNQGSSICTLNVNGQDTCYGDSGGPLAYTGDSSRPLIGITSIGNAPGSPDHPPCGSAGGAAYYTNVLYFIDWVSSTSGISKSTLLFQGTTSNNPVTNLKKSWHPLTFKNQERIWKEKQNAEAEKKKIQQIQKELHRERQQEEFLRLQEAAGIRQANNRLEWMYAAPASSGQVANEDLEDYLLGKKNINNLINAKDSNELKQKLSSDIFEASNQNANSSRDIMAKIREDPLLAIKKREQEIIKATINNPLKMSSLMKAKKKSKRTKSKDENPDDNTKTTKKHKDRSDSSKQNKSSKKVLINTKMNIIRKQTKADQKRGKSRDRSMERDKERKRYRSRERKGDGLDIEAKKLEERKAKLEEMMRNANKIETERLEFVSRINKEQEIEEKQLIEEQMNHSKRGTTTSYLKEITDSAYGQLGNITLEERLQRNRNFLSKDALED</sequence>
<accession>A0A2T9YY08</accession>
<keyword evidence="4" id="KW-0747">Spliceosome</keyword>
<dbReference type="PRINTS" id="PR00722">
    <property type="entry name" value="CHYMOTRYPSIN"/>
</dbReference>
<keyword evidence="9" id="KW-0378">Hydrolase</keyword>
<evidence type="ECO:0000256" key="10">
    <source>
        <dbReference type="SAM" id="Coils"/>
    </source>
</evidence>
<gene>
    <name evidence="13" type="ORF">BB559_002118</name>
</gene>